<accession>A0A645G4P9</accession>
<dbReference type="InterPro" id="IPR026442">
    <property type="entry name" value="IPTL_CTERM"/>
</dbReference>
<organism evidence="1">
    <name type="scientific">bioreactor metagenome</name>
    <dbReference type="NCBI Taxonomy" id="1076179"/>
    <lineage>
        <taxon>unclassified sequences</taxon>
        <taxon>metagenomes</taxon>
        <taxon>ecological metagenomes</taxon>
    </lineage>
</organism>
<protein>
    <recommendedName>
        <fullName evidence="2">IPTL-CTERM protein sorting domain-containing protein</fullName>
    </recommendedName>
</protein>
<proteinExistence type="predicted"/>
<gene>
    <name evidence="1" type="ORF">SDC9_166480</name>
</gene>
<dbReference type="EMBL" id="VSSQ01066608">
    <property type="protein sequence ID" value="MPN19114.1"/>
    <property type="molecule type" value="Genomic_DNA"/>
</dbReference>
<evidence type="ECO:0008006" key="2">
    <source>
        <dbReference type="Google" id="ProtNLM"/>
    </source>
</evidence>
<name>A0A645G4P9_9ZZZZ</name>
<dbReference type="NCBIfam" id="TIGR04174">
    <property type="entry name" value="IPTL_CTERM"/>
    <property type="match status" value="1"/>
</dbReference>
<sequence>MTVNAGDTVTWTAVTDLACGDLVVNGSLTADGASFTNVGSVIIGSTGSMSAAGTTFNVNNGWSNSGSFSGAGSTVVADSACSNTSTTFTGNTPFANLRANIAGHTLNFAPGSEQTVSGQLALDGVTLLGQGGTAYLTLLPGGTQTIATVGVNDVNASRGQHLAPTAVNVITGPAVNWFSAGPKPPVVIAQPVPVTGPWGLALMAGLLMAAAHRTRRQSRKSPHGRTESE</sequence>
<reference evidence="1" key="1">
    <citation type="submission" date="2019-08" db="EMBL/GenBank/DDBJ databases">
        <authorList>
            <person name="Kucharzyk K."/>
            <person name="Murdoch R.W."/>
            <person name="Higgins S."/>
            <person name="Loffler F."/>
        </authorList>
    </citation>
    <scope>NUCLEOTIDE SEQUENCE</scope>
</reference>
<evidence type="ECO:0000313" key="1">
    <source>
        <dbReference type="EMBL" id="MPN19114.1"/>
    </source>
</evidence>
<comment type="caution">
    <text evidence="1">The sequence shown here is derived from an EMBL/GenBank/DDBJ whole genome shotgun (WGS) entry which is preliminary data.</text>
</comment>
<dbReference type="AlphaFoldDB" id="A0A645G4P9"/>